<evidence type="ECO:0000256" key="7">
    <source>
        <dbReference type="ARBA" id="ARBA00023077"/>
    </source>
</evidence>
<keyword evidence="4" id="KW-0410">Iron transport</keyword>
<evidence type="ECO:0000256" key="2">
    <source>
        <dbReference type="ARBA" id="ARBA00022448"/>
    </source>
</evidence>
<name>A0A501XTN5_9SPHN</name>
<comment type="subcellular location">
    <subcellularLocation>
        <location evidence="1 10">Cell outer membrane</location>
        <topology evidence="1 10">Multi-pass membrane protein</topology>
    </subcellularLocation>
</comment>
<evidence type="ECO:0000256" key="1">
    <source>
        <dbReference type="ARBA" id="ARBA00004571"/>
    </source>
</evidence>
<dbReference type="InterPro" id="IPR039426">
    <property type="entry name" value="TonB-dep_rcpt-like"/>
</dbReference>
<dbReference type="AlphaFoldDB" id="A0A501XTN5"/>
<dbReference type="InterPro" id="IPR037066">
    <property type="entry name" value="Plug_dom_sf"/>
</dbReference>
<dbReference type="InterPro" id="IPR011662">
    <property type="entry name" value="Secretin/TonB_short_N"/>
</dbReference>
<evidence type="ECO:0000256" key="10">
    <source>
        <dbReference type="PROSITE-ProRule" id="PRU01360"/>
    </source>
</evidence>
<keyword evidence="7 11" id="KW-0798">TonB box</keyword>
<sequence length="1029" mass="112401">MTSFRCFNSISLAAVAVAMVAAVPVHAQTHRFDIAAQPASDGVRAFARQANIEVIAAGAATEGRSTNAVKGELDVRVALDRLLEGTGLRVRSFNGKVAILEGDPVDVAASQDAIVVTGSRIARPELESPMPVSVVRMEDSERLGLVTVYDALIREPAIGIGVGRGNAQASMDGGTASINLRNLGTNRTLTMIDGRRRVSGSARSSAVDLNLIPAGMIERIEVITGGAAAIYGADAVTGAVNIITKHDVDGFEVTATQSISQRGDASNFSASFLGGGRFANDRGSVSVGATYVKSDGLTTYDREFGSTRLNYVANPANTGLDDGIPDRIISYDFGEFYYQFYPTFVLNNVNYGYQNGAVRQLYVQTPVNARGEYYGGDGGGVSDIRNLNEGNQLRAPMEQFAITTRLNYDLTDDVESIFRFDYGRSRYDGTLTYYREDSRSNFMNGAGSPWAYLDNPYLPASVRQMMEANGLTRLRISRAYQEFGIFRDVQERDSFTISQTLTGKLPGDLKWEAYAQYGRTKNDSTYPDFLRASRWVTARDVIADPLTGQPVCRDTAARAAGCVPFNIFGTGALTAEQRAWLFTDRQESRTNTQQLYGANIVGPAFALPYGDLQVAFGVEHRYETLKTVDDPLSTTGELSHGFLLSKHPDIEASFKVSELFGEIVVPVLRDVPFAHRLELEGAYRYSNYSTVGGTDTWKIGGIWAPFQGLTLRGVRSRSVRTPNFGELYEPVNVTQANLADPCEDPFFYANETRSANCRALGITVPPPNSLSLTDVTAGGNPDLQPETSNSLTLGAIFQPTFLRGFDMTLDYWDITIDNVVTQFAANTILNYCVDLPTLDNVFCKQITRDPNDPVRSVIALSTQTINASRLEARGIDLGANYRVPLWQGELGLAFKATYLLKKELQAVPGVPQSIVLQMGGIQDPRLRGNMTVSYSKGGFDMAVNGRLIGSSIYDPNAISDEYNDEDEIPAIFYTDLSVGYNFNDRLRLTLGINNLTDRMPPYLQGTYLGAGGVYDVVGRNFFISARTKF</sequence>
<reference evidence="14 15" key="1">
    <citation type="submission" date="2019-06" db="EMBL/GenBank/DDBJ databases">
        <authorList>
            <person name="Lee I."/>
            <person name="Jang G.I."/>
            <person name="Hwang C.Y."/>
        </authorList>
    </citation>
    <scope>NUCLEOTIDE SEQUENCE [LARGE SCALE GENOMIC DNA]</scope>
    <source>
        <strain evidence="14 15">PAMC 28131</strain>
    </source>
</reference>
<evidence type="ECO:0000256" key="11">
    <source>
        <dbReference type="RuleBase" id="RU003357"/>
    </source>
</evidence>
<feature type="chain" id="PRO_5021189946" evidence="12">
    <location>
        <begin position="28"/>
        <end position="1029"/>
    </location>
</feature>
<dbReference type="PANTHER" id="PTHR47234:SF2">
    <property type="entry name" value="TONB-DEPENDENT RECEPTOR"/>
    <property type="match status" value="1"/>
</dbReference>
<keyword evidence="12" id="KW-0732">Signal</keyword>
<dbReference type="Pfam" id="PF07715">
    <property type="entry name" value="Plug"/>
    <property type="match status" value="1"/>
</dbReference>
<dbReference type="InterPro" id="IPR036942">
    <property type="entry name" value="Beta-barrel_TonB_sf"/>
</dbReference>
<evidence type="ECO:0000256" key="9">
    <source>
        <dbReference type="ARBA" id="ARBA00023237"/>
    </source>
</evidence>
<dbReference type="EMBL" id="VFSU01000011">
    <property type="protein sequence ID" value="TPE63723.1"/>
    <property type="molecule type" value="Genomic_DNA"/>
</dbReference>
<dbReference type="PROSITE" id="PS52016">
    <property type="entry name" value="TONB_DEPENDENT_REC_3"/>
    <property type="match status" value="1"/>
</dbReference>
<dbReference type="PANTHER" id="PTHR47234">
    <property type="match status" value="1"/>
</dbReference>
<keyword evidence="2 10" id="KW-0813">Transport</keyword>
<dbReference type="Proteomes" id="UP000319897">
    <property type="component" value="Unassembled WGS sequence"/>
</dbReference>
<evidence type="ECO:0000256" key="3">
    <source>
        <dbReference type="ARBA" id="ARBA00022452"/>
    </source>
</evidence>
<dbReference type="GO" id="GO:0006826">
    <property type="term" value="P:iron ion transport"/>
    <property type="evidence" value="ECO:0007669"/>
    <property type="project" value="UniProtKB-KW"/>
</dbReference>
<comment type="similarity">
    <text evidence="10 11">Belongs to the TonB-dependent receptor family.</text>
</comment>
<dbReference type="SMART" id="SM00965">
    <property type="entry name" value="STN"/>
    <property type="match status" value="1"/>
</dbReference>
<evidence type="ECO:0000313" key="14">
    <source>
        <dbReference type="EMBL" id="TPE63723.1"/>
    </source>
</evidence>
<dbReference type="SUPFAM" id="SSF56935">
    <property type="entry name" value="Porins"/>
    <property type="match status" value="1"/>
</dbReference>
<evidence type="ECO:0000256" key="6">
    <source>
        <dbReference type="ARBA" id="ARBA00023004"/>
    </source>
</evidence>
<dbReference type="CDD" id="cd01347">
    <property type="entry name" value="ligand_gated_channel"/>
    <property type="match status" value="1"/>
</dbReference>
<keyword evidence="8 10" id="KW-0472">Membrane</keyword>
<feature type="domain" description="Secretin/TonB short N-terminal" evidence="13">
    <location>
        <begin position="52"/>
        <end position="103"/>
    </location>
</feature>
<dbReference type="GO" id="GO:0009279">
    <property type="term" value="C:cell outer membrane"/>
    <property type="evidence" value="ECO:0007669"/>
    <property type="project" value="UniProtKB-SubCell"/>
</dbReference>
<dbReference type="RefSeq" id="WP_140926761.1">
    <property type="nucleotide sequence ID" value="NZ_VFSU01000011.1"/>
</dbReference>
<proteinExistence type="inferred from homology"/>
<keyword evidence="4" id="KW-0406">Ion transport</keyword>
<keyword evidence="6" id="KW-0408">Iron</keyword>
<evidence type="ECO:0000256" key="12">
    <source>
        <dbReference type="SAM" id="SignalP"/>
    </source>
</evidence>
<evidence type="ECO:0000313" key="15">
    <source>
        <dbReference type="Proteomes" id="UP000319897"/>
    </source>
</evidence>
<keyword evidence="3 10" id="KW-1134">Transmembrane beta strand</keyword>
<keyword evidence="9 10" id="KW-0998">Cell outer membrane</keyword>
<evidence type="ECO:0000256" key="4">
    <source>
        <dbReference type="ARBA" id="ARBA00022496"/>
    </source>
</evidence>
<evidence type="ECO:0000256" key="8">
    <source>
        <dbReference type="ARBA" id="ARBA00023136"/>
    </source>
</evidence>
<dbReference type="Pfam" id="PF00593">
    <property type="entry name" value="TonB_dep_Rec_b-barrel"/>
    <property type="match status" value="1"/>
</dbReference>
<dbReference type="Gene3D" id="3.55.50.30">
    <property type="match status" value="1"/>
</dbReference>
<gene>
    <name evidence="14" type="ORF">FJQ54_02385</name>
</gene>
<dbReference type="Gene3D" id="2.170.130.10">
    <property type="entry name" value="TonB-dependent receptor, plug domain"/>
    <property type="match status" value="1"/>
</dbReference>
<dbReference type="Gene3D" id="2.40.170.20">
    <property type="entry name" value="TonB-dependent receptor, beta-barrel domain"/>
    <property type="match status" value="1"/>
</dbReference>
<keyword evidence="14" id="KW-0675">Receptor</keyword>
<organism evidence="14 15">
    <name type="scientific">Sandaracinobacter neustonicus</name>
    <dbReference type="NCBI Taxonomy" id="1715348"/>
    <lineage>
        <taxon>Bacteria</taxon>
        <taxon>Pseudomonadati</taxon>
        <taxon>Pseudomonadota</taxon>
        <taxon>Alphaproteobacteria</taxon>
        <taxon>Sphingomonadales</taxon>
        <taxon>Sphingosinicellaceae</taxon>
        <taxon>Sandaracinobacter</taxon>
    </lineage>
</organism>
<keyword evidence="5 10" id="KW-0812">Transmembrane</keyword>
<protein>
    <submittedName>
        <fullName evidence="14">TonB-dependent receptor</fullName>
    </submittedName>
</protein>
<keyword evidence="15" id="KW-1185">Reference proteome</keyword>
<evidence type="ECO:0000259" key="13">
    <source>
        <dbReference type="SMART" id="SM00965"/>
    </source>
</evidence>
<dbReference type="OrthoDB" id="7051241at2"/>
<dbReference type="InterPro" id="IPR012910">
    <property type="entry name" value="Plug_dom"/>
</dbReference>
<evidence type="ECO:0000256" key="5">
    <source>
        <dbReference type="ARBA" id="ARBA00022692"/>
    </source>
</evidence>
<accession>A0A501XTN5</accession>
<comment type="caution">
    <text evidence="14">The sequence shown here is derived from an EMBL/GenBank/DDBJ whole genome shotgun (WGS) entry which is preliminary data.</text>
</comment>
<feature type="signal peptide" evidence="12">
    <location>
        <begin position="1"/>
        <end position="27"/>
    </location>
</feature>
<dbReference type="InterPro" id="IPR000531">
    <property type="entry name" value="Beta-barrel_TonB"/>
</dbReference>